<keyword evidence="2" id="KW-0479">Metal-binding</keyword>
<dbReference type="InterPro" id="IPR050422">
    <property type="entry name" value="X-Pro_aminopeptidase_P"/>
</dbReference>
<dbReference type="Gene3D" id="3.40.350.10">
    <property type="entry name" value="Creatinase/prolidase N-terminal domain"/>
    <property type="match status" value="2"/>
</dbReference>
<sequence>METRITERIASLRAFMQERGLSAFIIPSTDPHAGEYVPQYWEARKWISGFTGSAGTAVITLYNKGGLWTDSRYFLQAEEQLKGSGIILFKDRLPETPSIPDWLGSVLNPHDKVGIDGWVNSYGETEDLRTALDTHGLELVATDDPFRLIWKNRPALPGNPLSILPLTYAGTSASDKLRTIRACIDATPADGILLSALDEIAWTLNLRGNDVHCNPVFISYLLITRQDATLYIMSEKLTPELTAYLTENGVQAKDYGEIENDLRHFTGKSIQLSPETNYALYRTAQSAASVICRPSPVCMLKAIKNETEIEGFHQAMQRDGVAMVRFLMWLKEAVKSGAETEISIDKKLYEFRSKQDLFQGISFDTIAGYQEHGAIVHYEATPETASTLKPEGLLLLDSGAQYTDGTTDITRTIALGPVSDAQRIDYTLVLKGFIALSQAEFPQGTCGTQLDVLARQFMWKAGINYGHGTGHGVGHFLNVHEGPHQIRMNHVPALLQPGMTLTNEPGIYKSGRYGVRTENTMLIIPSQTTEFGKFYKFEPLTLCPIDKEPIRPEMMTAEEKTWLNAYHQKVYQELAPLLAPEEAAWLENATSPLA</sequence>
<dbReference type="InterPro" id="IPR029149">
    <property type="entry name" value="Creatin/AminoP/Spt16_N"/>
</dbReference>
<evidence type="ECO:0000259" key="5">
    <source>
        <dbReference type="Pfam" id="PF01321"/>
    </source>
</evidence>
<protein>
    <submittedName>
        <fullName evidence="7">Aminopeptidase P family protein</fullName>
    </submittedName>
</protein>
<evidence type="ECO:0000259" key="4">
    <source>
        <dbReference type="Pfam" id="PF00557"/>
    </source>
</evidence>
<dbReference type="Pfam" id="PF00557">
    <property type="entry name" value="Peptidase_M24"/>
    <property type="match status" value="1"/>
</dbReference>
<dbReference type="PANTHER" id="PTHR43763:SF6">
    <property type="entry name" value="XAA-PRO AMINOPEPTIDASE 1"/>
    <property type="match status" value="1"/>
</dbReference>
<dbReference type="CDD" id="cd01085">
    <property type="entry name" value="APP"/>
    <property type="match status" value="1"/>
</dbReference>
<gene>
    <name evidence="7" type="ORF">H9625_16895</name>
</gene>
<evidence type="ECO:0000313" key="7">
    <source>
        <dbReference type="EMBL" id="MBD8042081.1"/>
    </source>
</evidence>
<keyword evidence="7" id="KW-0031">Aminopeptidase</keyword>
<evidence type="ECO:0000256" key="2">
    <source>
        <dbReference type="ARBA" id="ARBA00022723"/>
    </source>
</evidence>
<organism evidence="7 8">
    <name type="scientific">Phocaeicola intestinalis</name>
    <dbReference type="NCBI Taxonomy" id="2762212"/>
    <lineage>
        <taxon>Bacteria</taxon>
        <taxon>Pseudomonadati</taxon>
        <taxon>Bacteroidota</taxon>
        <taxon>Bacteroidia</taxon>
        <taxon>Bacteroidales</taxon>
        <taxon>Bacteroidaceae</taxon>
        <taxon>Phocaeicola</taxon>
    </lineage>
</organism>
<feature type="domain" description="Peptidase M24" evidence="4">
    <location>
        <begin position="312"/>
        <end position="523"/>
    </location>
</feature>
<feature type="domain" description="Creatinase N-terminal" evidence="5">
    <location>
        <begin position="8"/>
        <end position="144"/>
    </location>
</feature>
<dbReference type="Gene3D" id="3.90.230.10">
    <property type="entry name" value="Creatinase/methionine aminopeptidase superfamily"/>
    <property type="match status" value="1"/>
</dbReference>
<dbReference type="Pfam" id="PF16188">
    <property type="entry name" value="Peptidase_M24_C"/>
    <property type="match status" value="1"/>
</dbReference>
<name>A0ABR8YCY4_9BACT</name>
<keyword evidence="7" id="KW-0645">Protease</keyword>
<accession>A0ABR8YCY4</accession>
<keyword evidence="8" id="KW-1185">Reference proteome</keyword>
<dbReference type="InterPro" id="IPR000994">
    <property type="entry name" value="Pept_M24"/>
</dbReference>
<evidence type="ECO:0000313" key="8">
    <source>
        <dbReference type="Proteomes" id="UP000620874"/>
    </source>
</evidence>
<evidence type="ECO:0000259" key="6">
    <source>
        <dbReference type="Pfam" id="PF16188"/>
    </source>
</evidence>
<proteinExistence type="inferred from homology"/>
<comment type="caution">
    <text evidence="7">The sequence shown here is derived from an EMBL/GenBank/DDBJ whole genome shotgun (WGS) entry which is preliminary data.</text>
</comment>
<dbReference type="GO" id="GO:0004177">
    <property type="term" value="F:aminopeptidase activity"/>
    <property type="evidence" value="ECO:0007669"/>
    <property type="project" value="UniProtKB-KW"/>
</dbReference>
<dbReference type="Proteomes" id="UP000620874">
    <property type="component" value="Unassembled WGS sequence"/>
</dbReference>
<dbReference type="Pfam" id="PF01321">
    <property type="entry name" value="Creatinase_N"/>
    <property type="match status" value="1"/>
</dbReference>
<dbReference type="EMBL" id="JACSPP010000103">
    <property type="protein sequence ID" value="MBD8042081.1"/>
    <property type="molecule type" value="Genomic_DNA"/>
</dbReference>
<dbReference type="InterPro" id="IPR036005">
    <property type="entry name" value="Creatinase/aminopeptidase-like"/>
</dbReference>
<evidence type="ECO:0000256" key="3">
    <source>
        <dbReference type="ARBA" id="ARBA00022801"/>
    </source>
</evidence>
<dbReference type="Pfam" id="PF16189">
    <property type="entry name" value="Creatinase_N_2"/>
    <property type="match status" value="1"/>
</dbReference>
<evidence type="ECO:0000256" key="1">
    <source>
        <dbReference type="ARBA" id="ARBA00008766"/>
    </source>
</evidence>
<dbReference type="InterPro" id="IPR033740">
    <property type="entry name" value="Pept_M24B"/>
</dbReference>
<feature type="domain" description="Peptidase M24 C-terminal" evidence="6">
    <location>
        <begin position="533"/>
        <end position="593"/>
    </location>
</feature>
<dbReference type="SUPFAM" id="SSF53092">
    <property type="entry name" value="Creatinase/prolidase N-terminal domain"/>
    <property type="match status" value="1"/>
</dbReference>
<dbReference type="RefSeq" id="WP_022040138.1">
    <property type="nucleotide sequence ID" value="NZ_JACSPP010000103.1"/>
</dbReference>
<comment type="similarity">
    <text evidence="1">Belongs to the peptidase M24B family.</text>
</comment>
<dbReference type="PANTHER" id="PTHR43763">
    <property type="entry name" value="XAA-PRO AMINOPEPTIDASE 1"/>
    <property type="match status" value="1"/>
</dbReference>
<dbReference type="InterPro" id="IPR000587">
    <property type="entry name" value="Creatinase_N"/>
</dbReference>
<reference evidence="7 8" key="1">
    <citation type="submission" date="2020-08" db="EMBL/GenBank/DDBJ databases">
        <title>A Genomic Blueprint of the Chicken Gut Microbiome.</title>
        <authorList>
            <person name="Gilroy R."/>
            <person name="Ravi A."/>
            <person name="Getino M."/>
            <person name="Pursley I."/>
            <person name="Horton D.L."/>
            <person name="Alikhan N.-F."/>
            <person name="Baker D."/>
            <person name="Gharbi K."/>
            <person name="Hall N."/>
            <person name="Watson M."/>
            <person name="Adriaenssens E.M."/>
            <person name="Foster-Nyarko E."/>
            <person name="Jarju S."/>
            <person name="Secka A."/>
            <person name="Antonio M."/>
            <person name="Oren A."/>
            <person name="Chaudhuri R."/>
            <person name="La Ragione R.M."/>
            <person name="Hildebrand F."/>
            <person name="Pallen M.J."/>
        </authorList>
    </citation>
    <scope>NUCLEOTIDE SEQUENCE [LARGE SCALE GENOMIC DNA]</scope>
    <source>
        <strain evidence="7 8">Sa1CVN1</strain>
    </source>
</reference>
<keyword evidence="3" id="KW-0378">Hydrolase</keyword>
<dbReference type="InterPro" id="IPR032416">
    <property type="entry name" value="Peptidase_M24_C"/>
</dbReference>
<dbReference type="SUPFAM" id="SSF55920">
    <property type="entry name" value="Creatinase/aminopeptidase"/>
    <property type="match status" value="1"/>
</dbReference>